<dbReference type="PANTHER" id="PTHR36504:SF1">
    <property type="entry name" value="LIPOPOLYSACCHARIDE EXPORT SYSTEM PROTEIN LPTA"/>
    <property type="match status" value="1"/>
</dbReference>
<keyword evidence="3 4" id="KW-0574">Periplasm</keyword>
<evidence type="ECO:0000256" key="1">
    <source>
        <dbReference type="ARBA" id="ARBA00022448"/>
    </source>
</evidence>
<organism evidence="7 8">
    <name type="scientific">Paraperlucidibaca wandonensis</name>
    <dbReference type="NCBI Taxonomy" id="1268273"/>
    <lineage>
        <taxon>Bacteria</taxon>
        <taxon>Pseudomonadati</taxon>
        <taxon>Pseudomonadota</taxon>
        <taxon>Gammaproteobacteria</taxon>
        <taxon>Moraxellales</taxon>
        <taxon>Moraxellaceae</taxon>
        <taxon>Paraperlucidibaca</taxon>
    </lineage>
</organism>
<comment type="subunit">
    <text evidence="4">Component of the lipopolysaccharide transport and assembly complex.</text>
</comment>
<reference evidence="8" key="1">
    <citation type="journal article" date="2019" name="Int. J. Syst. Evol. Microbiol.">
        <title>The Global Catalogue of Microorganisms (GCM) 10K type strain sequencing project: providing services to taxonomists for standard genome sequencing and annotation.</title>
        <authorList>
            <consortium name="The Broad Institute Genomics Platform"/>
            <consortium name="The Broad Institute Genome Sequencing Center for Infectious Disease"/>
            <person name="Wu L."/>
            <person name="Ma J."/>
        </authorList>
    </citation>
    <scope>NUCLEOTIDE SEQUENCE [LARGE SCALE GENOMIC DNA]</scope>
    <source>
        <strain evidence="8">CCUG 63419</strain>
    </source>
</reference>
<evidence type="ECO:0000313" key="7">
    <source>
        <dbReference type="EMBL" id="MFD0950177.1"/>
    </source>
</evidence>
<dbReference type="RefSeq" id="WP_340675588.1">
    <property type="nucleotide sequence ID" value="NZ_JBHTIT010000001.1"/>
</dbReference>
<feature type="domain" description="Organic solvent tolerance-like N-terminal" evidence="6">
    <location>
        <begin position="36"/>
        <end position="147"/>
    </location>
</feature>
<comment type="function">
    <text evidence="4">Involved in the assembly of lipopolysaccharide (LPS). Required for the translocation of LPS from the inner membrane to the outer membrane. May form a bridge between the inner membrane and the outer membrane, via interactions with LptC and LptD, thereby facilitating LPS transfer across the periplasm.</text>
</comment>
<keyword evidence="8" id="KW-1185">Reference proteome</keyword>
<dbReference type="NCBIfam" id="TIGR03002">
    <property type="entry name" value="outer_YhbN_LptA"/>
    <property type="match status" value="1"/>
</dbReference>
<evidence type="ECO:0000256" key="2">
    <source>
        <dbReference type="ARBA" id="ARBA00022729"/>
    </source>
</evidence>
<feature type="compositionally biased region" description="Basic and acidic residues" evidence="5">
    <location>
        <begin position="168"/>
        <end position="178"/>
    </location>
</feature>
<name>A0ABW3HGY2_9GAMM</name>
<dbReference type="PANTHER" id="PTHR36504">
    <property type="entry name" value="LIPOPOLYSACCHARIDE EXPORT SYSTEM PROTEIN LPTA"/>
    <property type="match status" value="1"/>
</dbReference>
<sequence precursor="true">MHHRAKRIARLLLLAATTLTPVLSWALPEDAEQPVNISADNARFDEKAGEAVYRGNVVVIQGTLKVQGDTMTLRIDDKGALTTARTLGKPARYQQRTDPAKGLVNATADEIQFDHRTGTITLIGNALLKQDGASFSGPRIVYSTEKKQIEASGNSQQRVQLVFPPQARGEKKPTKDKAILAPAAAPLGAAQ</sequence>
<feature type="region of interest" description="Disordered" evidence="5">
    <location>
        <begin position="164"/>
        <end position="191"/>
    </location>
</feature>
<gene>
    <name evidence="4 7" type="primary">lptA</name>
    <name evidence="7" type="ORF">ACFQ0F_07220</name>
</gene>
<keyword evidence="1 4" id="KW-0813">Transport</keyword>
<evidence type="ECO:0000256" key="4">
    <source>
        <dbReference type="HAMAP-Rule" id="MF_01914"/>
    </source>
</evidence>
<comment type="caution">
    <text evidence="7">The sequence shown here is derived from an EMBL/GenBank/DDBJ whole genome shotgun (WGS) entry which is preliminary data.</text>
</comment>
<dbReference type="InterPro" id="IPR005653">
    <property type="entry name" value="OstA-like_N"/>
</dbReference>
<dbReference type="Gene3D" id="2.60.450.10">
    <property type="entry name" value="Lipopolysaccharide (LPS) transport protein A like domain"/>
    <property type="match status" value="1"/>
</dbReference>
<feature type="signal peptide" evidence="4">
    <location>
        <begin position="1"/>
        <end position="26"/>
    </location>
</feature>
<accession>A0ABW3HGY2</accession>
<dbReference type="Proteomes" id="UP001597044">
    <property type="component" value="Unassembled WGS sequence"/>
</dbReference>
<proteinExistence type="inferred from homology"/>
<evidence type="ECO:0000256" key="5">
    <source>
        <dbReference type="SAM" id="MobiDB-lite"/>
    </source>
</evidence>
<comment type="similarity">
    <text evidence="4">Belongs to the LptA family.</text>
</comment>
<dbReference type="HAMAP" id="MF_01914">
    <property type="entry name" value="LPS_assembly_LptA"/>
    <property type="match status" value="1"/>
</dbReference>
<evidence type="ECO:0000313" key="8">
    <source>
        <dbReference type="Proteomes" id="UP001597044"/>
    </source>
</evidence>
<feature type="compositionally biased region" description="Low complexity" evidence="5">
    <location>
        <begin position="179"/>
        <end position="191"/>
    </location>
</feature>
<evidence type="ECO:0000256" key="3">
    <source>
        <dbReference type="ARBA" id="ARBA00022764"/>
    </source>
</evidence>
<comment type="subcellular location">
    <subcellularLocation>
        <location evidence="4">Periplasm</location>
    </subcellularLocation>
</comment>
<dbReference type="EMBL" id="JBHTIT010000001">
    <property type="protein sequence ID" value="MFD0950177.1"/>
    <property type="molecule type" value="Genomic_DNA"/>
</dbReference>
<evidence type="ECO:0000259" key="6">
    <source>
        <dbReference type="Pfam" id="PF03968"/>
    </source>
</evidence>
<keyword evidence="2 4" id="KW-0732">Signal</keyword>
<protein>
    <recommendedName>
        <fullName evidence="4">Lipopolysaccharide export system protein LptA</fullName>
    </recommendedName>
</protein>
<dbReference type="Pfam" id="PF03968">
    <property type="entry name" value="LptD_N"/>
    <property type="match status" value="1"/>
</dbReference>
<dbReference type="InterPro" id="IPR014340">
    <property type="entry name" value="LptA"/>
</dbReference>
<dbReference type="InterPro" id="IPR052037">
    <property type="entry name" value="LPS_export_LptA"/>
</dbReference>
<feature type="chain" id="PRO_5044928402" description="Lipopolysaccharide export system protein LptA" evidence="4">
    <location>
        <begin position="27"/>
        <end position="191"/>
    </location>
</feature>